<name>A0AAD8KRK3_TARER</name>
<accession>A0AAD8KRK3</accession>
<sequence>MDRPFFRMDTPKKTSWKAFLLAREKCSPEKEAKSMQSSLYQQNRIRDFDSFVDEAAPGFELGKKDLQSPALPLGHAAKMIYNRIKISLFGLDY</sequence>
<keyword evidence="2" id="KW-1185">Reference proteome</keyword>
<organism evidence="1 2">
    <name type="scientific">Tagetes erecta</name>
    <name type="common">African marigold</name>
    <dbReference type="NCBI Taxonomy" id="13708"/>
    <lineage>
        <taxon>Eukaryota</taxon>
        <taxon>Viridiplantae</taxon>
        <taxon>Streptophyta</taxon>
        <taxon>Embryophyta</taxon>
        <taxon>Tracheophyta</taxon>
        <taxon>Spermatophyta</taxon>
        <taxon>Magnoliopsida</taxon>
        <taxon>eudicotyledons</taxon>
        <taxon>Gunneridae</taxon>
        <taxon>Pentapetalae</taxon>
        <taxon>asterids</taxon>
        <taxon>campanulids</taxon>
        <taxon>Asterales</taxon>
        <taxon>Asteraceae</taxon>
        <taxon>Asteroideae</taxon>
        <taxon>Heliantheae alliance</taxon>
        <taxon>Tageteae</taxon>
        <taxon>Tagetes</taxon>
    </lineage>
</organism>
<protein>
    <submittedName>
        <fullName evidence="1">Uncharacterized protein</fullName>
    </submittedName>
</protein>
<comment type="caution">
    <text evidence="1">The sequence shown here is derived from an EMBL/GenBank/DDBJ whole genome shotgun (WGS) entry which is preliminary data.</text>
</comment>
<proteinExistence type="predicted"/>
<dbReference type="Proteomes" id="UP001229421">
    <property type="component" value="Unassembled WGS sequence"/>
</dbReference>
<evidence type="ECO:0000313" key="1">
    <source>
        <dbReference type="EMBL" id="KAK1428210.1"/>
    </source>
</evidence>
<dbReference type="AlphaFoldDB" id="A0AAD8KRK3"/>
<gene>
    <name evidence="1" type="ORF">QVD17_17039</name>
</gene>
<reference evidence="1" key="1">
    <citation type="journal article" date="2023" name="bioRxiv">
        <title>Improved chromosome-level genome assembly for marigold (Tagetes erecta).</title>
        <authorList>
            <person name="Jiang F."/>
            <person name="Yuan L."/>
            <person name="Wang S."/>
            <person name="Wang H."/>
            <person name="Xu D."/>
            <person name="Wang A."/>
            <person name="Fan W."/>
        </authorList>
    </citation>
    <scope>NUCLEOTIDE SEQUENCE</scope>
    <source>
        <strain evidence="1">WSJ</strain>
        <tissue evidence="1">Leaf</tissue>
    </source>
</reference>
<dbReference type="EMBL" id="JAUHHV010000004">
    <property type="protein sequence ID" value="KAK1428210.1"/>
    <property type="molecule type" value="Genomic_DNA"/>
</dbReference>
<evidence type="ECO:0000313" key="2">
    <source>
        <dbReference type="Proteomes" id="UP001229421"/>
    </source>
</evidence>